<dbReference type="AlphaFoldDB" id="A0A834I260"/>
<evidence type="ECO:0000313" key="1">
    <source>
        <dbReference type="EMBL" id="KAF7271504.1"/>
    </source>
</evidence>
<dbReference type="EMBL" id="JAACXV010013952">
    <property type="protein sequence ID" value="KAF7271504.1"/>
    <property type="molecule type" value="Genomic_DNA"/>
</dbReference>
<comment type="caution">
    <text evidence="1">The sequence shown here is derived from an EMBL/GenBank/DDBJ whole genome shotgun (WGS) entry which is preliminary data.</text>
</comment>
<proteinExistence type="predicted"/>
<dbReference type="Proteomes" id="UP000625711">
    <property type="component" value="Unassembled WGS sequence"/>
</dbReference>
<sequence>MDSERYTGNKIIGQRLLINMPQKSGEELGTHGVKIMKILKNNTVLLECRRQKQKALILKQIWEKENVQISDSIRFNPKIVLKYVRKDMDEDELIDDLIYHNEMIRIKYWETRM</sequence>
<accession>A0A834I260</accession>
<gene>
    <name evidence="1" type="ORF">GWI33_015618</name>
</gene>
<keyword evidence="2" id="KW-1185">Reference proteome</keyword>
<reference evidence="1" key="1">
    <citation type="submission" date="2020-08" db="EMBL/GenBank/DDBJ databases">
        <title>Genome sequencing and assembly of the red palm weevil Rhynchophorus ferrugineus.</title>
        <authorList>
            <person name="Dias G.B."/>
            <person name="Bergman C.M."/>
            <person name="Manee M."/>
        </authorList>
    </citation>
    <scope>NUCLEOTIDE SEQUENCE</scope>
    <source>
        <strain evidence="1">AA-2017</strain>
        <tissue evidence="1">Whole larva</tissue>
    </source>
</reference>
<protein>
    <submittedName>
        <fullName evidence="1">Uncharacterized protein</fullName>
    </submittedName>
</protein>
<name>A0A834I260_RHYFE</name>
<evidence type="ECO:0000313" key="2">
    <source>
        <dbReference type="Proteomes" id="UP000625711"/>
    </source>
</evidence>
<organism evidence="1 2">
    <name type="scientific">Rhynchophorus ferrugineus</name>
    <name type="common">Red palm weevil</name>
    <name type="synonym">Curculio ferrugineus</name>
    <dbReference type="NCBI Taxonomy" id="354439"/>
    <lineage>
        <taxon>Eukaryota</taxon>
        <taxon>Metazoa</taxon>
        <taxon>Ecdysozoa</taxon>
        <taxon>Arthropoda</taxon>
        <taxon>Hexapoda</taxon>
        <taxon>Insecta</taxon>
        <taxon>Pterygota</taxon>
        <taxon>Neoptera</taxon>
        <taxon>Endopterygota</taxon>
        <taxon>Coleoptera</taxon>
        <taxon>Polyphaga</taxon>
        <taxon>Cucujiformia</taxon>
        <taxon>Curculionidae</taxon>
        <taxon>Dryophthorinae</taxon>
        <taxon>Rhynchophorus</taxon>
    </lineage>
</organism>